<dbReference type="InterPro" id="IPR000182">
    <property type="entry name" value="GNAT_dom"/>
</dbReference>
<dbReference type="Gene3D" id="3.40.630.30">
    <property type="match status" value="1"/>
</dbReference>
<reference evidence="2 3" key="1">
    <citation type="submission" date="2018-03" db="EMBL/GenBank/DDBJ databases">
        <title>Genomic Encyclopedia of Archaeal and Bacterial Type Strains, Phase II (KMG-II): from individual species to whole genera.</title>
        <authorList>
            <person name="Goeker M."/>
        </authorList>
    </citation>
    <scope>NUCLEOTIDE SEQUENCE [LARGE SCALE GENOMIC DNA]</scope>
    <source>
        <strain evidence="2 3">DSM 13175</strain>
    </source>
</reference>
<gene>
    <name evidence="2" type="ORF">CLV38_10628</name>
</gene>
<dbReference type="SUPFAM" id="SSF55729">
    <property type="entry name" value="Acyl-CoA N-acyltransferases (Nat)"/>
    <property type="match status" value="1"/>
</dbReference>
<protein>
    <submittedName>
        <fullName evidence="2">Acetyltransferase (GNAT) family protein</fullName>
    </submittedName>
</protein>
<comment type="caution">
    <text evidence="2">The sequence shown here is derived from an EMBL/GenBank/DDBJ whole genome shotgun (WGS) entry which is preliminary data.</text>
</comment>
<dbReference type="Proteomes" id="UP000238205">
    <property type="component" value="Unassembled WGS sequence"/>
</dbReference>
<dbReference type="GO" id="GO:0016747">
    <property type="term" value="F:acyltransferase activity, transferring groups other than amino-acyl groups"/>
    <property type="evidence" value="ECO:0007669"/>
    <property type="project" value="InterPro"/>
</dbReference>
<feature type="domain" description="N-acetyltransferase" evidence="1">
    <location>
        <begin position="3"/>
        <end position="163"/>
    </location>
</feature>
<dbReference type="AlphaFoldDB" id="A0A2T0W9E5"/>
<keyword evidence="3" id="KW-1185">Reference proteome</keyword>
<dbReference type="EMBL" id="PVTO01000006">
    <property type="protein sequence ID" value="PRY83124.1"/>
    <property type="molecule type" value="Genomic_DNA"/>
</dbReference>
<dbReference type="PANTHER" id="PTHR43617">
    <property type="entry name" value="L-AMINO ACID N-ACETYLTRANSFERASE"/>
    <property type="match status" value="1"/>
</dbReference>
<dbReference type="Pfam" id="PF00583">
    <property type="entry name" value="Acetyltransf_1"/>
    <property type="match status" value="1"/>
</dbReference>
<evidence type="ECO:0000313" key="2">
    <source>
        <dbReference type="EMBL" id="PRY83124.1"/>
    </source>
</evidence>
<keyword evidence="2" id="KW-0808">Transferase</keyword>
<dbReference type="PROSITE" id="PS51186">
    <property type="entry name" value="GNAT"/>
    <property type="match status" value="1"/>
</dbReference>
<name>A0A2T0W9E5_9LACT</name>
<evidence type="ECO:0000313" key="3">
    <source>
        <dbReference type="Proteomes" id="UP000238205"/>
    </source>
</evidence>
<evidence type="ECO:0000259" key="1">
    <source>
        <dbReference type="PROSITE" id="PS51186"/>
    </source>
</evidence>
<accession>A0A2T0W9E5</accession>
<dbReference type="OrthoDB" id="9790865at2"/>
<proteinExistence type="predicted"/>
<dbReference type="InterPro" id="IPR050276">
    <property type="entry name" value="MshD_Acetyltransferase"/>
</dbReference>
<dbReference type="CDD" id="cd04301">
    <property type="entry name" value="NAT_SF"/>
    <property type="match status" value="1"/>
</dbReference>
<dbReference type="RefSeq" id="WP_106191987.1">
    <property type="nucleotide sequence ID" value="NZ_PVTO01000006.1"/>
</dbReference>
<sequence>MNYSIKPVENKEAAFLWEMLYQSLYVPIGEQAFSQGILKEPAIEKYLKNWGNPDDHALIAKDEQNNPLGAVWIRVFNSTNPGYGYIDDETPELGMAIATDYRGQGIGKHLLSEMVTLAHTKGYPALSLSVNPHNKLALQLYEKAGFEKVYEDDGGSWTMKRDL</sequence>
<organism evidence="2 3">
    <name type="scientific">Alkalibacterium olivapovliticus</name>
    <dbReference type="NCBI Taxonomy" id="99907"/>
    <lineage>
        <taxon>Bacteria</taxon>
        <taxon>Bacillati</taxon>
        <taxon>Bacillota</taxon>
        <taxon>Bacilli</taxon>
        <taxon>Lactobacillales</taxon>
        <taxon>Carnobacteriaceae</taxon>
        <taxon>Alkalibacterium</taxon>
    </lineage>
</organism>
<dbReference type="InterPro" id="IPR016181">
    <property type="entry name" value="Acyl_CoA_acyltransferase"/>
</dbReference>